<feature type="transmembrane region" description="Helical" evidence="1">
    <location>
        <begin position="241"/>
        <end position="264"/>
    </location>
</feature>
<feature type="domain" description="Glycosyltransferase 2-like" evidence="2">
    <location>
        <begin position="22"/>
        <end position="164"/>
    </location>
</feature>
<keyword evidence="4" id="KW-1185">Reference proteome</keyword>
<dbReference type="PANTHER" id="PTHR48090">
    <property type="entry name" value="UNDECAPRENYL-PHOSPHATE 4-DEOXY-4-FORMAMIDO-L-ARABINOSE TRANSFERASE-RELATED"/>
    <property type="match status" value="1"/>
</dbReference>
<sequence length="323" mass="34682">MMPIPEYDQIQSTPKLQPKVIAIIPAYNEARFIAGVVLETRRYVSEVIVVDDGSTDRTAQIAQAAGATVIRQPRNMGKAEALNAGFRAARELNPDVVVCLDGDAQHDPADIPDVIAPVLEGGADVVIGSRFLEKRSDIPGWRIVGQHTLTFVTNLTSGVRTTDSQSGFRAFSPLALRALRFHSGGLGVESEMQFHIQKAGLKVAEAPIRVSYLDGNKRNPVVQGLQILDSIISLVARRRPLMFFSLPGLILAVTGLVMGVDVVLTMNKFGILKTGTAILSSIAIIGGLMLSVTGVLLHALAGFVERVRSEVDSVVASRLEALK</sequence>
<keyword evidence="1" id="KW-0812">Transmembrane</keyword>
<accession>A0A399EFN0</accession>
<evidence type="ECO:0000256" key="1">
    <source>
        <dbReference type="SAM" id="Phobius"/>
    </source>
</evidence>
<dbReference type="RefSeq" id="WP_245970002.1">
    <property type="nucleotide sequence ID" value="NZ_QWLA01000094.1"/>
</dbReference>
<evidence type="ECO:0000313" key="3">
    <source>
        <dbReference type="EMBL" id="RIH82768.1"/>
    </source>
</evidence>
<feature type="transmembrane region" description="Helical" evidence="1">
    <location>
        <begin position="276"/>
        <end position="301"/>
    </location>
</feature>
<dbReference type="SUPFAM" id="SSF53448">
    <property type="entry name" value="Nucleotide-diphospho-sugar transferases"/>
    <property type="match status" value="1"/>
</dbReference>
<name>A0A399EFN0_9DEIN</name>
<dbReference type="InterPro" id="IPR001173">
    <property type="entry name" value="Glyco_trans_2-like"/>
</dbReference>
<proteinExistence type="predicted"/>
<dbReference type="PANTHER" id="PTHR48090:SF7">
    <property type="entry name" value="RFBJ PROTEIN"/>
    <property type="match status" value="1"/>
</dbReference>
<protein>
    <submittedName>
        <fullName evidence="3">Undecaprenyl-phosphate mannosyltransferase</fullName>
        <ecNumber evidence="3">2.4.1.54</ecNumber>
    </submittedName>
</protein>
<keyword evidence="3" id="KW-0328">Glycosyltransferase</keyword>
<dbReference type="EMBL" id="QWLA01000094">
    <property type="protein sequence ID" value="RIH82768.1"/>
    <property type="molecule type" value="Genomic_DNA"/>
</dbReference>
<reference evidence="3 4" key="1">
    <citation type="submission" date="2018-08" db="EMBL/GenBank/DDBJ databases">
        <title>Meiothermus roseus NBRC 110900 genome sequencing project.</title>
        <authorList>
            <person name="Da Costa M.S."/>
            <person name="Albuquerque L."/>
            <person name="Raposo P."/>
            <person name="Froufe H.J.C."/>
            <person name="Barroso C.S."/>
            <person name="Egas C."/>
        </authorList>
    </citation>
    <scope>NUCLEOTIDE SEQUENCE [LARGE SCALE GENOMIC DNA]</scope>
    <source>
        <strain evidence="3 4">NBRC 110900</strain>
    </source>
</reference>
<dbReference type="CDD" id="cd04179">
    <property type="entry name" value="DPM_DPG-synthase_like"/>
    <property type="match status" value="1"/>
</dbReference>
<evidence type="ECO:0000259" key="2">
    <source>
        <dbReference type="Pfam" id="PF00535"/>
    </source>
</evidence>
<keyword evidence="1" id="KW-0472">Membrane</keyword>
<dbReference type="Pfam" id="PF00535">
    <property type="entry name" value="Glycos_transf_2"/>
    <property type="match status" value="1"/>
</dbReference>
<comment type="caution">
    <text evidence="3">The sequence shown here is derived from an EMBL/GenBank/DDBJ whole genome shotgun (WGS) entry which is preliminary data.</text>
</comment>
<dbReference type="InterPro" id="IPR050256">
    <property type="entry name" value="Glycosyltransferase_2"/>
</dbReference>
<dbReference type="Proteomes" id="UP000265341">
    <property type="component" value="Unassembled WGS sequence"/>
</dbReference>
<dbReference type="InterPro" id="IPR029044">
    <property type="entry name" value="Nucleotide-diphossugar_trans"/>
</dbReference>
<evidence type="ECO:0000313" key="4">
    <source>
        <dbReference type="Proteomes" id="UP000265341"/>
    </source>
</evidence>
<keyword evidence="1" id="KW-1133">Transmembrane helix</keyword>
<dbReference type="GO" id="GO:0047267">
    <property type="term" value="F:undecaprenyl-phosphate mannosyltransferase activity"/>
    <property type="evidence" value="ECO:0007669"/>
    <property type="project" value="UniProtKB-EC"/>
</dbReference>
<dbReference type="Gene3D" id="3.90.550.10">
    <property type="entry name" value="Spore Coat Polysaccharide Biosynthesis Protein SpsA, Chain A"/>
    <property type="match status" value="1"/>
</dbReference>
<dbReference type="AlphaFoldDB" id="A0A399EFN0"/>
<dbReference type="EC" id="2.4.1.54" evidence="3"/>
<keyword evidence="3" id="KW-0808">Transferase</keyword>
<gene>
    <name evidence="3" type="ORF">Mrose_03271</name>
</gene>
<organism evidence="3 4">
    <name type="scientific">Calidithermus roseus</name>
    <dbReference type="NCBI Taxonomy" id="1644118"/>
    <lineage>
        <taxon>Bacteria</taxon>
        <taxon>Thermotogati</taxon>
        <taxon>Deinococcota</taxon>
        <taxon>Deinococci</taxon>
        <taxon>Thermales</taxon>
        <taxon>Thermaceae</taxon>
        <taxon>Calidithermus</taxon>
    </lineage>
</organism>